<dbReference type="PANTHER" id="PTHR21666">
    <property type="entry name" value="PEPTIDASE-RELATED"/>
    <property type="match status" value="1"/>
</dbReference>
<reference evidence="3" key="1">
    <citation type="submission" date="2020-02" db="EMBL/GenBank/DDBJ databases">
        <authorList>
            <person name="Meier V. D."/>
        </authorList>
    </citation>
    <scope>NUCLEOTIDE SEQUENCE</scope>
    <source>
        <strain evidence="3">AVDCRST_MAG39</strain>
    </source>
</reference>
<evidence type="ECO:0000259" key="2">
    <source>
        <dbReference type="Pfam" id="PF01551"/>
    </source>
</evidence>
<gene>
    <name evidence="3" type="ORF">AVDCRST_MAG39-2056</name>
</gene>
<proteinExistence type="predicted"/>
<dbReference type="Gene3D" id="3.10.450.350">
    <property type="match status" value="1"/>
</dbReference>
<dbReference type="Pfam" id="PF01551">
    <property type="entry name" value="Peptidase_M23"/>
    <property type="match status" value="1"/>
</dbReference>
<dbReference type="InterPro" id="IPR050570">
    <property type="entry name" value="Cell_wall_metabolism_enzyme"/>
</dbReference>
<dbReference type="SUPFAM" id="SSF51261">
    <property type="entry name" value="Duplicated hybrid motif"/>
    <property type="match status" value="1"/>
</dbReference>
<accession>A0A6J4T284</accession>
<keyword evidence="1" id="KW-0732">Signal</keyword>
<evidence type="ECO:0000256" key="1">
    <source>
        <dbReference type="ARBA" id="ARBA00022729"/>
    </source>
</evidence>
<name>A0A6J4T284_9SPHN</name>
<protein>
    <submittedName>
        <fullName evidence="3">Phage lysin, 1,4-beta-N-acetylmuramidase or lysozyme</fullName>
        <ecNumber evidence="3">3.2.1.17</ecNumber>
    </submittedName>
</protein>
<dbReference type="EC" id="3.2.1.17" evidence="3"/>
<dbReference type="CDD" id="cd12797">
    <property type="entry name" value="M23_peptidase"/>
    <property type="match status" value="1"/>
</dbReference>
<dbReference type="AlphaFoldDB" id="A0A6J4T284"/>
<dbReference type="GO" id="GO:0003796">
    <property type="term" value="F:lysozyme activity"/>
    <property type="evidence" value="ECO:0007669"/>
    <property type="project" value="UniProtKB-EC"/>
</dbReference>
<organism evidence="3">
    <name type="scientific">uncultured Sphingomonadaceae bacterium</name>
    <dbReference type="NCBI Taxonomy" id="169976"/>
    <lineage>
        <taxon>Bacteria</taxon>
        <taxon>Pseudomonadati</taxon>
        <taxon>Pseudomonadota</taxon>
        <taxon>Alphaproteobacteria</taxon>
        <taxon>Sphingomonadales</taxon>
        <taxon>Sphingomonadaceae</taxon>
        <taxon>environmental samples</taxon>
    </lineage>
</organism>
<feature type="domain" description="M23ase beta-sheet core" evidence="2">
    <location>
        <begin position="359"/>
        <end position="454"/>
    </location>
</feature>
<keyword evidence="3" id="KW-0326">Glycosidase</keyword>
<dbReference type="GO" id="GO:0004222">
    <property type="term" value="F:metalloendopeptidase activity"/>
    <property type="evidence" value="ECO:0007669"/>
    <property type="project" value="TreeGrafter"/>
</dbReference>
<sequence length="491" mass="50166">MYARGFGRGTGLGLGGAAVLRAPVSFVPAPPPRFDVVVDLAQDVGSPRWWRGLFTCLALCGTALAGAPRFGPLDGGGPRGWGEEARREVAGLAIAPGRDGGRTGRRMAATAAVEDLPAAPERARVELIAALVPGAGFAAGLTRAGVGADEAARAAALVAEAVRLDALAAGTPMRVVLGRRAGRGVARPLLSLEFRAGLDLKLGVERAEGALVLRRTPVAVDRRPARIGGAVGEGFFLSAGAAGAGGRAVQDWLRALGSYLDVGELRPGDRFDMIVEQARAETGEARQGALLYAGLQREGERSLRLVRWRGGWADADGKPPAVAEGAAASASFGGSIRPVPGRVTSRFGPRRHPILGFVRMHKGMDFGAGWGTPIRAPAAGVAVRVGWSGGYGRQVRLAHGGGLGTSYSHLSSYAVDEGIAVAAGQVIGFVGSSGLSTGPHLHYEAYLGGRAVDPAGVQFGAMAPPAAAAPSSDLPQVKARLAALLAAVTKP</sequence>
<keyword evidence="3" id="KW-0378">Hydrolase</keyword>
<dbReference type="InterPro" id="IPR016047">
    <property type="entry name" value="M23ase_b-sheet_dom"/>
</dbReference>
<dbReference type="InterPro" id="IPR011055">
    <property type="entry name" value="Dup_hybrid_motif"/>
</dbReference>
<dbReference type="Gene3D" id="2.70.70.10">
    <property type="entry name" value="Glucose Permease (Domain IIA)"/>
    <property type="match status" value="1"/>
</dbReference>
<dbReference type="EMBL" id="CADCVW010000083">
    <property type="protein sequence ID" value="CAA9511796.1"/>
    <property type="molecule type" value="Genomic_DNA"/>
</dbReference>
<dbReference type="PANTHER" id="PTHR21666:SF289">
    <property type="entry name" value="L-ALA--D-GLU ENDOPEPTIDASE"/>
    <property type="match status" value="1"/>
</dbReference>
<evidence type="ECO:0000313" key="3">
    <source>
        <dbReference type="EMBL" id="CAA9511796.1"/>
    </source>
</evidence>